<comment type="caution">
    <text evidence="1">The sequence shown here is derived from an EMBL/GenBank/DDBJ whole genome shotgun (WGS) entry which is preliminary data.</text>
</comment>
<dbReference type="EMBL" id="JACHCC010000004">
    <property type="protein sequence ID" value="MBB6499573.1"/>
    <property type="molecule type" value="Genomic_DNA"/>
</dbReference>
<dbReference type="RefSeq" id="WP_184624306.1">
    <property type="nucleotide sequence ID" value="NZ_JACHCC010000004.1"/>
</dbReference>
<evidence type="ECO:0000313" key="1">
    <source>
        <dbReference type="EMBL" id="MBB6499573.1"/>
    </source>
</evidence>
<name>A0A7X0J1Z7_9SPHI</name>
<proteinExistence type="predicted"/>
<evidence type="ECO:0000313" key="2">
    <source>
        <dbReference type="Proteomes" id="UP000521017"/>
    </source>
</evidence>
<reference evidence="1 2" key="1">
    <citation type="submission" date="2020-08" db="EMBL/GenBank/DDBJ databases">
        <title>Genomic Encyclopedia of Type Strains, Phase IV (KMG-V): Genome sequencing to study the core and pangenomes of soil and plant-associated prokaryotes.</title>
        <authorList>
            <person name="Whitman W."/>
        </authorList>
    </citation>
    <scope>NUCLEOTIDE SEQUENCE [LARGE SCALE GENOMIC DNA]</scope>
    <source>
        <strain evidence="1 2">M2T3</strain>
    </source>
</reference>
<protein>
    <recommendedName>
        <fullName evidence="3">Lipoprotein</fullName>
    </recommendedName>
</protein>
<organism evidence="1 2">
    <name type="scientific">Pedobacter cryoconitis</name>
    <dbReference type="NCBI Taxonomy" id="188932"/>
    <lineage>
        <taxon>Bacteria</taxon>
        <taxon>Pseudomonadati</taxon>
        <taxon>Bacteroidota</taxon>
        <taxon>Sphingobacteriia</taxon>
        <taxon>Sphingobacteriales</taxon>
        <taxon>Sphingobacteriaceae</taxon>
        <taxon>Pedobacter</taxon>
    </lineage>
</organism>
<gene>
    <name evidence="1" type="ORF">HDF25_001715</name>
</gene>
<dbReference type="Proteomes" id="UP000521017">
    <property type="component" value="Unassembled WGS sequence"/>
</dbReference>
<dbReference type="AlphaFoldDB" id="A0A7X0J1Z7"/>
<evidence type="ECO:0008006" key="3">
    <source>
        <dbReference type="Google" id="ProtNLM"/>
    </source>
</evidence>
<sequence length="215" mass="24473">MSKFCYIILVFILAFSACTERSGKDEGSAGSSGKGNNKFRSGTLAADQKKLIIAELKQMQEAFGDKDINLIEKYFNFPLAESTLSIYDLNEDFDQARKANGNKISKELFIRNFNDIYDYFQMGSFNDLFKAVKLDDLKHKNELSSENHTEDEGCYSLYHLKIEGDTVKLQYGTNSDQAFRAAHPDEEEVCSESSFEWTFKLEGKQLRLVRELTAG</sequence>
<dbReference type="PROSITE" id="PS51257">
    <property type="entry name" value="PROKAR_LIPOPROTEIN"/>
    <property type="match status" value="1"/>
</dbReference>
<accession>A0A7X0J1Z7</accession>